<dbReference type="STRING" id="59895.A0A103YBG6"/>
<dbReference type="InterPro" id="IPR019533">
    <property type="entry name" value="Peptidase_S26"/>
</dbReference>
<protein>
    <recommendedName>
        <fullName evidence="4">Signal peptidase I</fullName>
    </recommendedName>
</protein>
<dbReference type="PANTHER" id="PTHR10806">
    <property type="entry name" value="SIGNAL PEPTIDASE COMPLEX CATALYTIC SUBUNIT SEC11"/>
    <property type="match status" value="1"/>
</dbReference>
<proteinExistence type="predicted"/>
<dbReference type="PANTHER" id="PTHR10806:SF27">
    <property type="entry name" value="SIGNAL PEPTIDASE I"/>
    <property type="match status" value="1"/>
</dbReference>
<dbReference type="GO" id="GO:0005787">
    <property type="term" value="C:signal peptidase complex"/>
    <property type="evidence" value="ECO:0007669"/>
    <property type="project" value="TreeGrafter"/>
</dbReference>
<dbReference type="InterPro" id="IPR001733">
    <property type="entry name" value="Peptidase_S26B"/>
</dbReference>
<evidence type="ECO:0000313" key="3">
    <source>
        <dbReference type="Proteomes" id="UP000243975"/>
    </source>
</evidence>
<dbReference type="GO" id="GO:0004252">
    <property type="term" value="F:serine-type endopeptidase activity"/>
    <property type="evidence" value="ECO:0007669"/>
    <property type="project" value="InterPro"/>
</dbReference>
<name>A0A103YBG6_CYNCS</name>
<gene>
    <name evidence="2" type="ORF">Ccrd_015635</name>
</gene>
<evidence type="ECO:0008006" key="4">
    <source>
        <dbReference type="Google" id="ProtNLM"/>
    </source>
</evidence>
<comment type="caution">
    <text evidence="2">The sequence shown here is derived from an EMBL/GenBank/DDBJ whole genome shotgun (WGS) entry which is preliminary data.</text>
</comment>
<dbReference type="CDD" id="cd06530">
    <property type="entry name" value="S26_SPase_I"/>
    <property type="match status" value="1"/>
</dbReference>
<dbReference type="Proteomes" id="UP000243975">
    <property type="component" value="Unassembled WGS sequence"/>
</dbReference>
<dbReference type="EMBL" id="LEKV01001856">
    <property type="protein sequence ID" value="KVI06021.1"/>
    <property type="molecule type" value="Genomic_DNA"/>
</dbReference>
<dbReference type="AlphaFoldDB" id="A0A103YBG6"/>
<feature type="transmembrane region" description="Helical" evidence="1">
    <location>
        <begin position="138"/>
        <end position="159"/>
    </location>
</feature>
<dbReference type="GO" id="GO:0006465">
    <property type="term" value="P:signal peptide processing"/>
    <property type="evidence" value="ECO:0007669"/>
    <property type="project" value="InterPro"/>
</dbReference>
<evidence type="ECO:0000313" key="2">
    <source>
        <dbReference type="EMBL" id="KVI06021.1"/>
    </source>
</evidence>
<reference evidence="2 3" key="1">
    <citation type="journal article" date="2016" name="Sci. Rep.">
        <title>The genome sequence of the outbreeding globe artichoke constructed de novo incorporating a phase-aware low-pass sequencing strategy of F1 progeny.</title>
        <authorList>
            <person name="Scaglione D."/>
            <person name="Reyes-Chin-Wo S."/>
            <person name="Acquadro A."/>
            <person name="Froenicke L."/>
            <person name="Portis E."/>
            <person name="Beitel C."/>
            <person name="Tirone M."/>
            <person name="Mauro R."/>
            <person name="Lo Monaco A."/>
            <person name="Mauromicale G."/>
            <person name="Faccioli P."/>
            <person name="Cattivelli L."/>
            <person name="Rieseberg L."/>
            <person name="Michelmore R."/>
            <person name="Lanteri S."/>
        </authorList>
    </citation>
    <scope>NUCLEOTIDE SEQUENCE [LARGE SCALE GENOMIC DNA]</scope>
    <source>
        <strain evidence="2">2C</strain>
    </source>
</reference>
<sequence>MGFIGDSIDSLKSINVRQALEQAITLASHLLSSFFPKAWSRHSRGMGEDPIRAGEIVVFNIDRREIPIVHRVIKVFTLRWIRYNHHDGHPDYKVCSYWSFGFTCNYIQRLITLSPSDLVIYTFLSTNKIQMIVGEKLMYFYFFLWPFMMCSLAHSLLFVGNLC</sequence>
<keyword evidence="1" id="KW-0812">Transmembrane</keyword>
<organism evidence="2 3">
    <name type="scientific">Cynara cardunculus var. scolymus</name>
    <name type="common">Globe artichoke</name>
    <name type="synonym">Cynara scolymus</name>
    <dbReference type="NCBI Taxonomy" id="59895"/>
    <lineage>
        <taxon>Eukaryota</taxon>
        <taxon>Viridiplantae</taxon>
        <taxon>Streptophyta</taxon>
        <taxon>Embryophyta</taxon>
        <taxon>Tracheophyta</taxon>
        <taxon>Spermatophyta</taxon>
        <taxon>Magnoliopsida</taxon>
        <taxon>eudicotyledons</taxon>
        <taxon>Gunneridae</taxon>
        <taxon>Pentapetalae</taxon>
        <taxon>asterids</taxon>
        <taxon>campanulids</taxon>
        <taxon>Asterales</taxon>
        <taxon>Asteraceae</taxon>
        <taxon>Carduoideae</taxon>
        <taxon>Cardueae</taxon>
        <taxon>Carduinae</taxon>
        <taxon>Cynara</taxon>
    </lineage>
</organism>
<keyword evidence="3" id="KW-1185">Reference proteome</keyword>
<keyword evidence="1" id="KW-1133">Transmembrane helix</keyword>
<dbReference type="Gramene" id="KVI06021">
    <property type="protein sequence ID" value="KVI06021"/>
    <property type="gene ID" value="Ccrd_015635"/>
</dbReference>
<evidence type="ECO:0000256" key="1">
    <source>
        <dbReference type="SAM" id="Phobius"/>
    </source>
</evidence>
<accession>A0A103YBG6</accession>
<keyword evidence="1" id="KW-0472">Membrane</keyword>